<feature type="transmembrane region" description="Helical" evidence="1">
    <location>
        <begin position="58"/>
        <end position="76"/>
    </location>
</feature>
<keyword evidence="3" id="KW-1185">Reference proteome</keyword>
<keyword evidence="1" id="KW-0812">Transmembrane</keyword>
<protein>
    <submittedName>
        <fullName evidence="2">8296_t:CDS:1</fullName>
    </submittedName>
</protein>
<dbReference type="AlphaFoldDB" id="A0A9N9DYB7"/>
<evidence type="ECO:0000256" key="1">
    <source>
        <dbReference type="SAM" id="Phobius"/>
    </source>
</evidence>
<dbReference type="PANTHER" id="PTHR31970:SF9">
    <property type="entry name" value="MOLYBDATE TRANSPORTER 2"/>
    <property type="match status" value="1"/>
</dbReference>
<gene>
    <name evidence="2" type="ORF">AGERDE_LOCUS11656</name>
</gene>
<dbReference type="Pfam" id="PF16983">
    <property type="entry name" value="MFS_MOT1"/>
    <property type="match status" value="1"/>
</dbReference>
<dbReference type="GO" id="GO:0015098">
    <property type="term" value="F:molybdate ion transmembrane transporter activity"/>
    <property type="evidence" value="ECO:0007669"/>
    <property type="project" value="InterPro"/>
</dbReference>
<feature type="transmembrane region" description="Helical" evidence="1">
    <location>
        <begin position="97"/>
        <end position="120"/>
    </location>
</feature>
<feature type="transmembrane region" description="Helical" evidence="1">
    <location>
        <begin position="32"/>
        <end position="52"/>
    </location>
</feature>
<evidence type="ECO:0000313" key="3">
    <source>
        <dbReference type="Proteomes" id="UP000789831"/>
    </source>
</evidence>
<feature type="non-terminal residue" evidence="2">
    <location>
        <position position="123"/>
    </location>
</feature>
<keyword evidence="1" id="KW-0472">Membrane</keyword>
<dbReference type="InterPro" id="IPR031563">
    <property type="entry name" value="MOT1/MOT2"/>
</dbReference>
<dbReference type="Proteomes" id="UP000789831">
    <property type="component" value="Unassembled WGS sequence"/>
</dbReference>
<dbReference type="EMBL" id="CAJVPL010005357">
    <property type="protein sequence ID" value="CAG8657305.1"/>
    <property type="molecule type" value="Genomic_DNA"/>
</dbReference>
<name>A0A9N9DYB7_9GLOM</name>
<keyword evidence="1" id="KW-1133">Transmembrane helix</keyword>
<reference evidence="2" key="1">
    <citation type="submission" date="2021-06" db="EMBL/GenBank/DDBJ databases">
        <authorList>
            <person name="Kallberg Y."/>
            <person name="Tangrot J."/>
            <person name="Rosling A."/>
        </authorList>
    </citation>
    <scope>NUCLEOTIDE SEQUENCE</scope>
    <source>
        <strain evidence="2">MT106</strain>
    </source>
</reference>
<evidence type="ECO:0000313" key="2">
    <source>
        <dbReference type="EMBL" id="CAG8657305.1"/>
    </source>
</evidence>
<proteinExistence type="predicted"/>
<organism evidence="2 3">
    <name type="scientific">Ambispora gerdemannii</name>
    <dbReference type="NCBI Taxonomy" id="144530"/>
    <lineage>
        <taxon>Eukaryota</taxon>
        <taxon>Fungi</taxon>
        <taxon>Fungi incertae sedis</taxon>
        <taxon>Mucoromycota</taxon>
        <taxon>Glomeromycotina</taxon>
        <taxon>Glomeromycetes</taxon>
        <taxon>Archaeosporales</taxon>
        <taxon>Ambisporaceae</taxon>
        <taxon>Ambispora</taxon>
    </lineage>
</organism>
<sequence>MNIVGCFFGSIPYCYGSDGLTGQYRFGARSEVSVVILGFFKLILGILFGKTLNYLLNYFPYSILGVMIFVSGAELSSAARNFMNTCDHDDDETKKKYFILVIITAGLLVGFQNDGIGYVGSML</sequence>
<dbReference type="PANTHER" id="PTHR31970">
    <property type="match status" value="1"/>
</dbReference>
<dbReference type="OrthoDB" id="5402974at2759"/>
<comment type="caution">
    <text evidence="2">The sequence shown here is derived from an EMBL/GenBank/DDBJ whole genome shotgun (WGS) entry which is preliminary data.</text>
</comment>
<accession>A0A9N9DYB7</accession>